<dbReference type="InterPro" id="IPR039391">
    <property type="entry name" value="Phytocyanin-like"/>
</dbReference>
<dbReference type="OrthoDB" id="5421909at2759"/>
<dbReference type="Proteomes" id="UP000828251">
    <property type="component" value="Unassembled WGS sequence"/>
</dbReference>
<keyword evidence="3" id="KW-1015">Disulfide bond</keyword>
<feature type="compositionally biased region" description="Low complexity" evidence="5">
    <location>
        <begin position="296"/>
        <end position="330"/>
    </location>
</feature>
<dbReference type="Gene3D" id="2.60.40.420">
    <property type="entry name" value="Cupredoxins - blue copper proteins"/>
    <property type="match status" value="2"/>
</dbReference>
<feature type="region of interest" description="Disordered" evidence="5">
    <location>
        <begin position="269"/>
        <end position="345"/>
    </location>
</feature>
<evidence type="ECO:0000313" key="8">
    <source>
        <dbReference type="EMBL" id="KAH1033415.1"/>
    </source>
</evidence>
<keyword evidence="2" id="KW-0186">Copper</keyword>
<evidence type="ECO:0000256" key="4">
    <source>
        <dbReference type="ARBA" id="ARBA00023180"/>
    </source>
</evidence>
<evidence type="ECO:0000256" key="2">
    <source>
        <dbReference type="ARBA" id="ARBA00023008"/>
    </source>
</evidence>
<feature type="compositionally biased region" description="Polar residues" evidence="5">
    <location>
        <begin position="331"/>
        <end position="345"/>
    </location>
</feature>
<feature type="region of interest" description="Disordered" evidence="5">
    <location>
        <begin position="128"/>
        <end position="173"/>
    </location>
</feature>
<dbReference type="PANTHER" id="PTHR33021:SF488">
    <property type="entry name" value="PHYTOCYANIN DOMAIN-CONTAINING PROTEIN"/>
    <property type="match status" value="1"/>
</dbReference>
<dbReference type="PANTHER" id="PTHR33021">
    <property type="entry name" value="BLUE COPPER PROTEIN"/>
    <property type="match status" value="1"/>
</dbReference>
<organism evidence="8 9">
    <name type="scientific">Gossypium stocksii</name>
    <dbReference type="NCBI Taxonomy" id="47602"/>
    <lineage>
        <taxon>Eukaryota</taxon>
        <taxon>Viridiplantae</taxon>
        <taxon>Streptophyta</taxon>
        <taxon>Embryophyta</taxon>
        <taxon>Tracheophyta</taxon>
        <taxon>Spermatophyta</taxon>
        <taxon>Magnoliopsida</taxon>
        <taxon>eudicotyledons</taxon>
        <taxon>Gunneridae</taxon>
        <taxon>Pentapetalae</taxon>
        <taxon>rosids</taxon>
        <taxon>malvids</taxon>
        <taxon>Malvales</taxon>
        <taxon>Malvaceae</taxon>
        <taxon>Malvoideae</taxon>
        <taxon>Gossypium</taxon>
    </lineage>
</organism>
<feature type="domain" description="Phytocyanin" evidence="7">
    <location>
        <begin position="26"/>
        <end position="128"/>
    </location>
</feature>
<accession>A0A9D3UBP0</accession>
<dbReference type="AlphaFoldDB" id="A0A9D3UBP0"/>
<dbReference type="Pfam" id="PF02298">
    <property type="entry name" value="Cu_bind_like"/>
    <property type="match status" value="2"/>
</dbReference>
<dbReference type="CDD" id="cd13920">
    <property type="entry name" value="Stellacyanin"/>
    <property type="match status" value="1"/>
</dbReference>
<evidence type="ECO:0000259" key="7">
    <source>
        <dbReference type="PROSITE" id="PS51485"/>
    </source>
</evidence>
<dbReference type="GO" id="GO:0046872">
    <property type="term" value="F:metal ion binding"/>
    <property type="evidence" value="ECO:0007669"/>
    <property type="project" value="UniProtKB-KW"/>
</dbReference>
<proteinExistence type="predicted"/>
<evidence type="ECO:0000256" key="3">
    <source>
        <dbReference type="ARBA" id="ARBA00023157"/>
    </source>
</evidence>
<feature type="compositionally biased region" description="Pro residues" evidence="5">
    <location>
        <begin position="148"/>
        <end position="159"/>
    </location>
</feature>
<reference evidence="8 9" key="1">
    <citation type="journal article" date="2021" name="Plant Biotechnol. J.">
        <title>Multi-omics assisted identification of the key and species-specific regulatory components of drought-tolerant mechanisms in Gossypium stocksii.</title>
        <authorList>
            <person name="Yu D."/>
            <person name="Ke L."/>
            <person name="Zhang D."/>
            <person name="Wu Y."/>
            <person name="Sun Y."/>
            <person name="Mei J."/>
            <person name="Sun J."/>
            <person name="Sun Y."/>
        </authorList>
    </citation>
    <scope>NUCLEOTIDE SEQUENCE [LARGE SCALE GENOMIC DNA]</scope>
    <source>
        <strain evidence="9">cv. E1</strain>
        <tissue evidence="8">Leaf</tissue>
    </source>
</reference>
<feature type="compositionally biased region" description="Pro residues" evidence="5">
    <location>
        <begin position="275"/>
        <end position="295"/>
    </location>
</feature>
<evidence type="ECO:0000256" key="1">
    <source>
        <dbReference type="ARBA" id="ARBA00022723"/>
    </source>
</evidence>
<feature type="signal peptide" evidence="6">
    <location>
        <begin position="1"/>
        <end position="24"/>
    </location>
</feature>
<keyword evidence="9" id="KW-1185">Reference proteome</keyword>
<dbReference type="InterPro" id="IPR008972">
    <property type="entry name" value="Cupredoxin"/>
</dbReference>
<dbReference type="FunFam" id="2.60.40.420:FF:000034">
    <property type="entry name" value="Cupredoxin superfamily protein"/>
    <property type="match status" value="1"/>
</dbReference>
<feature type="chain" id="PRO_5038625449" description="Phytocyanin domain-containing protein" evidence="6">
    <location>
        <begin position="25"/>
        <end position="364"/>
    </location>
</feature>
<dbReference type="GO" id="GO:0005886">
    <property type="term" value="C:plasma membrane"/>
    <property type="evidence" value="ECO:0007669"/>
    <property type="project" value="TreeGrafter"/>
</dbReference>
<dbReference type="InterPro" id="IPR003245">
    <property type="entry name" value="Phytocyanin_dom"/>
</dbReference>
<feature type="domain" description="Phytocyanin" evidence="7">
    <location>
        <begin position="167"/>
        <end position="270"/>
    </location>
</feature>
<dbReference type="FunFam" id="2.60.40.420:FF:000003">
    <property type="entry name" value="Blue copper"/>
    <property type="match status" value="1"/>
</dbReference>
<dbReference type="GO" id="GO:0009055">
    <property type="term" value="F:electron transfer activity"/>
    <property type="evidence" value="ECO:0007669"/>
    <property type="project" value="InterPro"/>
</dbReference>
<keyword evidence="4" id="KW-0325">Glycoprotein</keyword>
<sequence>MGRRLNTMFLVTFAIAALLQSSLAQRDYVVGDALGWVIPPGPSVYTTWAANKTFTAGDTLVFNFLNGSHDVAKVTKANFDSCNGGNALLLLTNSPANVTLNETGSHYFICGFSGHCGAGQKLAVNVSAAGSSPAPQPSAAPPQGSSPAPLPSSPSPAPVSGPTRSPTTYTVGDNLGWTVPTSGASMYQTWANGKNFMVGDILVFNYVTGTHDVAEVARAAYQPCNTSNLLSNFTTGPTRITLRTAGEHFYICAVPGHCAAGQKLAINVTGSSTATPPPSSSPSPSPSPSTSPSPSPSTATPPSSSSPSPSTATPPSSTATPTNPSTPSPAGDNNTPSTPGNSATSLSVAGLTATLPCLIVAFLM</sequence>
<evidence type="ECO:0000313" key="9">
    <source>
        <dbReference type="Proteomes" id="UP000828251"/>
    </source>
</evidence>
<name>A0A9D3UBP0_9ROSI</name>
<dbReference type="EMBL" id="JAIQCV010000013">
    <property type="protein sequence ID" value="KAH1033415.1"/>
    <property type="molecule type" value="Genomic_DNA"/>
</dbReference>
<keyword evidence="6" id="KW-0732">Signal</keyword>
<dbReference type="SUPFAM" id="SSF49503">
    <property type="entry name" value="Cupredoxins"/>
    <property type="match status" value="2"/>
</dbReference>
<evidence type="ECO:0000256" key="5">
    <source>
        <dbReference type="SAM" id="MobiDB-lite"/>
    </source>
</evidence>
<comment type="caution">
    <text evidence="8">The sequence shown here is derived from an EMBL/GenBank/DDBJ whole genome shotgun (WGS) entry which is preliminary data.</text>
</comment>
<gene>
    <name evidence="8" type="ORF">J1N35_045589</name>
</gene>
<dbReference type="PROSITE" id="PS51485">
    <property type="entry name" value="PHYTOCYANIN"/>
    <property type="match status" value="2"/>
</dbReference>
<keyword evidence="1" id="KW-0479">Metal-binding</keyword>
<evidence type="ECO:0000256" key="6">
    <source>
        <dbReference type="SAM" id="SignalP"/>
    </source>
</evidence>
<protein>
    <recommendedName>
        <fullName evidence="7">Phytocyanin domain-containing protein</fullName>
    </recommendedName>
</protein>